<dbReference type="AlphaFoldDB" id="A0A1R3U0X0"/>
<dbReference type="PIRSF" id="PIRSF031780">
    <property type="entry name" value="UCP031780"/>
    <property type="match status" value="1"/>
</dbReference>
<accession>A0A1R3U0X0</accession>
<sequence length="114" mass="12465">MFALKERGKALENIYFNNEYVTFRLHAMRNKLVGLWAAALMNKEDATTYANELAGCSISAAEEDAVFSKLQADFEAAGVAVANDEIQSRMSELLHSAAQAMRQGQNGFAMKAVA</sequence>
<reference evidence="2" key="1">
    <citation type="submission" date="2016-10" db="EMBL/GenBank/DDBJ databases">
        <authorList>
            <person name="Wibberg D."/>
        </authorList>
    </citation>
    <scope>NUCLEOTIDE SEQUENCE [LARGE SCALE GENOMIC DNA]</scope>
</reference>
<dbReference type="STRING" id="1907666.DSM25559_3031"/>
<protein>
    <recommendedName>
        <fullName evidence="3">DUF1476 domain-containing protein</fullName>
    </recommendedName>
</protein>
<dbReference type="InterPro" id="IPR009945">
    <property type="entry name" value="ATPase_inh_sub_z"/>
</dbReference>
<evidence type="ECO:0000313" key="1">
    <source>
        <dbReference type="EMBL" id="SCX27608.1"/>
    </source>
</evidence>
<name>A0A1R3U0X0_9HYPH</name>
<dbReference type="InterPro" id="IPR038293">
    <property type="entry name" value="ATPase_inh_sub_z_sf"/>
</dbReference>
<dbReference type="Proteomes" id="UP000187891">
    <property type="component" value="Unassembled WGS sequence"/>
</dbReference>
<organism evidence="1 2">
    <name type="scientific">Agrobacterium rosae</name>
    <dbReference type="NCBI Taxonomy" id="1972867"/>
    <lineage>
        <taxon>Bacteria</taxon>
        <taxon>Pseudomonadati</taxon>
        <taxon>Pseudomonadota</taxon>
        <taxon>Alphaproteobacteria</taxon>
        <taxon>Hyphomicrobiales</taxon>
        <taxon>Rhizobiaceae</taxon>
        <taxon>Rhizobium/Agrobacterium group</taxon>
        <taxon>Agrobacterium</taxon>
    </lineage>
</organism>
<evidence type="ECO:0008006" key="3">
    <source>
        <dbReference type="Google" id="ProtNLM"/>
    </source>
</evidence>
<dbReference type="Gene3D" id="1.10.790.20">
    <property type="entry name" value="Domain of unknown function DUF1476"/>
    <property type="match status" value="1"/>
</dbReference>
<dbReference type="RefSeq" id="WP_077120808.1">
    <property type="nucleotide sequence ID" value="NZ_FMUE01000007.1"/>
</dbReference>
<evidence type="ECO:0000313" key="2">
    <source>
        <dbReference type="Proteomes" id="UP000187891"/>
    </source>
</evidence>
<gene>
    <name evidence="1" type="ORF">DSM25559_3031</name>
</gene>
<proteinExistence type="predicted"/>
<dbReference type="Pfam" id="PF07345">
    <property type="entry name" value="ATPaseInh_sub_z"/>
    <property type="match status" value="1"/>
</dbReference>
<dbReference type="EMBL" id="FMUE01000007">
    <property type="protein sequence ID" value="SCX27608.1"/>
    <property type="molecule type" value="Genomic_DNA"/>
</dbReference>